<dbReference type="PANTHER" id="PTHR11106">
    <property type="entry name" value="GANGLIOSIDE INDUCED DIFFERENTIATION ASSOCIATED PROTEIN 2-RELATED"/>
    <property type="match status" value="1"/>
</dbReference>
<evidence type="ECO:0000256" key="7">
    <source>
        <dbReference type="ARBA" id="ARBA00048482"/>
    </source>
</evidence>
<evidence type="ECO:0000313" key="11">
    <source>
        <dbReference type="Proteomes" id="UP000595917"/>
    </source>
</evidence>
<dbReference type="NCBIfam" id="NF003163">
    <property type="entry name" value="PRK04143.1"/>
    <property type="match status" value="1"/>
</dbReference>
<dbReference type="InterPro" id="IPR043472">
    <property type="entry name" value="Macro_dom-like"/>
</dbReference>
<evidence type="ECO:0000256" key="4">
    <source>
        <dbReference type="ARBA" id="ARBA00022801"/>
    </source>
</evidence>
<comment type="similarity">
    <text evidence="8">Belongs to the MacroD-type family. Zn-Macro subfamily.</text>
</comment>
<dbReference type="PANTHER" id="PTHR11106:SF121">
    <property type="entry name" value="ADP-RIBOSE 1''-PHOSPHATE PHOSPHATASE"/>
    <property type="match status" value="1"/>
</dbReference>
<dbReference type="GO" id="GO:0016798">
    <property type="term" value="F:hydrolase activity, acting on glycosyl bonds"/>
    <property type="evidence" value="ECO:0007669"/>
    <property type="project" value="UniProtKB-KW"/>
</dbReference>
<evidence type="ECO:0000256" key="2">
    <source>
        <dbReference type="ARBA" id="ARBA00018852"/>
    </source>
</evidence>
<evidence type="ECO:0000256" key="3">
    <source>
        <dbReference type="ARBA" id="ARBA00022723"/>
    </source>
</evidence>
<dbReference type="PROSITE" id="PS51154">
    <property type="entry name" value="MACRO"/>
    <property type="match status" value="1"/>
</dbReference>
<dbReference type="Gene3D" id="3.40.220.10">
    <property type="entry name" value="Leucine Aminopeptidase, subunit E, domain 1"/>
    <property type="match status" value="1"/>
</dbReference>
<evidence type="ECO:0000313" key="10">
    <source>
        <dbReference type="EMBL" id="QQO07675.1"/>
    </source>
</evidence>
<reference evidence="10" key="1">
    <citation type="submission" date="2021-01" db="EMBL/GenBank/DDBJ databases">
        <title>Description of Breznakiella homolactica.</title>
        <authorList>
            <person name="Song Y."/>
            <person name="Brune A."/>
        </authorList>
    </citation>
    <scope>NUCLEOTIDE SEQUENCE</scope>
    <source>
        <strain evidence="10">RmG30</strain>
    </source>
</reference>
<dbReference type="GO" id="GO:0046872">
    <property type="term" value="F:metal ion binding"/>
    <property type="evidence" value="ECO:0007669"/>
    <property type="project" value="UniProtKB-KW"/>
</dbReference>
<keyword evidence="11" id="KW-1185">Reference proteome</keyword>
<dbReference type="AlphaFoldDB" id="A0A7T7XJX4"/>
<organism evidence="10 11">
    <name type="scientific">Breznakiella homolactica</name>
    <dbReference type="NCBI Taxonomy" id="2798577"/>
    <lineage>
        <taxon>Bacteria</taxon>
        <taxon>Pseudomonadati</taxon>
        <taxon>Spirochaetota</taxon>
        <taxon>Spirochaetia</taxon>
        <taxon>Spirochaetales</taxon>
        <taxon>Breznakiellaceae</taxon>
        <taxon>Breznakiella</taxon>
    </lineage>
</organism>
<dbReference type="SUPFAM" id="SSF52949">
    <property type="entry name" value="Macro domain-like"/>
    <property type="match status" value="1"/>
</dbReference>
<keyword evidence="5" id="KW-0862">Zinc</keyword>
<evidence type="ECO:0000256" key="6">
    <source>
        <dbReference type="ARBA" id="ARBA00023295"/>
    </source>
</evidence>
<dbReference type="Pfam" id="PF01661">
    <property type="entry name" value="Macro"/>
    <property type="match status" value="1"/>
</dbReference>
<keyword evidence="3" id="KW-0479">Metal-binding</keyword>
<accession>A0A7T7XJX4</accession>
<evidence type="ECO:0000256" key="8">
    <source>
        <dbReference type="ARBA" id="ARBA00093459"/>
    </source>
</evidence>
<dbReference type="CDD" id="cd02908">
    <property type="entry name" value="Macro_OAADPr_deacetylase"/>
    <property type="match status" value="1"/>
</dbReference>
<dbReference type="EMBL" id="CP067089">
    <property type="protein sequence ID" value="QQO07675.1"/>
    <property type="molecule type" value="Genomic_DNA"/>
</dbReference>
<proteinExistence type="inferred from homology"/>
<evidence type="ECO:0000256" key="1">
    <source>
        <dbReference type="ARBA" id="ARBA00001947"/>
    </source>
</evidence>
<feature type="domain" description="Macro" evidence="9">
    <location>
        <begin position="72"/>
        <end position="262"/>
    </location>
</feature>
<keyword evidence="6" id="KW-0326">Glycosidase</keyword>
<dbReference type="SMART" id="SM00506">
    <property type="entry name" value="A1pp"/>
    <property type="match status" value="1"/>
</dbReference>
<evidence type="ECO:0000259" key="9">
    <source>
        <dbReference type="PROSITE" id="PS51154"/>
    </source>
</evidence>
<sequence>MNQDQRLDYLVQTLLNEREDAGDITVPKDYGGKRKLLRALVNVRPPAPADEEFLKVQDEFLQIENTDRGIVDVMALPAVTADSRISLWRGDICRLKTGAIVNAANSQMLGCFIPGHNCIDNAIHTAAGIQLREACYRLMEAQGHEEPTGNAKVTPGFNLPAKHVIHTVGPIVQGGLTERHERDLASCYTACLNAAAENAITDLAFCCISTGVFGFPQKRAAEIAVSTVLEYLENNSAITKVVFNVFTDEDYALYRDLLSVSRAGREE</sequence>
<dbReference type="KEGG" id="bhc:JFL75_12035"/>
<gene>
    <name evidence="10" type="ORF">JFL75_12035</name>
</gene>
<keyword evidence="4 10" id="KW-0378">Hydrolase</keyword>
<protein>
    <recommendedName>
        <fullName evidence="2">Protein-ADP-ribose hydrolase</fullName>
    </recommendedName>
</protein>
<dbReference type="Proteomes" id="UP000595917">
    <property type="component" value="Chromosome"/>
</dbReference>
<dbReference type="RefSeq" id="WP_215624981.1">
    <property type="nucleotide sequence ID" value="NZ_CP067089.2"/>
</dbReference>
<comment type="catalytic activity">
    <reaction evidence="7">
        <text>4-O-(ADP-D-ribosyl)-L-aspartyl-[protein] + H2O = L-aspartyl-[protein] + ADP-D-ribose + H(+)</text>
        <dbReference type="Rhea" id="RHEA:54428"/>
        <dbReference type="Rhea" id="RHEA-COMP:9867"/>
        <dbReference type="Rhea" id="RHEA-COMP:13832"/>
        <dbReference type="ChEBI" id="CHEBI:15377"/>
        <dbReference type="ChEBI" id="CHEBI:15378"/>
        <dbReference type="ChEBI" id="CHEBI:29961"/>
        <dbReference type="ChEBI" id="CHEBI:57967"/>
        <dbReference type="ChEBI" id="CHEBI:138102"/>
    </reaction>
    <physiologicalReaction direction="left-to-right" evidence="7">
        <dbReference type="Rhea" id="RHEA:54429"/>
    </physiologicalReaction>
</comment>
<name>A0A7T7XJX4_9SPIR</name>
<evidence type="ECO:0000256" key="5">
    <source>
        <dbReference type="ARBA" id="ARBA00022833"/>
    </source>
</evidence>
<comment type="cofactor">
    <cofactor evidence="1">
        <name>Zn(2+)</name>
        <dbReference type="ChEBI" id="CHEBI:29105"/>
    </cofactor>
</comment>
<dbReference type="InterPro" id="IPR002589">
    <property type="entry name" value="Macro_dom"/>
</dbReference>